<protein>
    <submittedName>
        <fullName evidence="5">Uncharacterized protein</fullName>
    </submittedName>
</protein>
<organism evidence="5 6">
    <name type="scientific">Paralvinella palmiformis</name>
    <dbReference type="NCBI Taxonomy" id="53620"/>
    <lineage>
        <taxon>Eukaryota</taxon>
        <taxon>Metazoa</taxon>
        <taxon>Spiralia</taxon>
        <taxon>Lophotrochozoa</taxon>
        <taxon>Annelida</taxon>
        <taxon>Polychaeta</taxon>
        <taxon>Sedentaria</taxon>
        <taxon>Canalipalpata</taxon>
        <taxon>Terebellida</taxon>
        <taxon>Terebelliformia</taxon>
        <taxon>Alvinellidae</taxon>
        <taxon>Paralvinella</taxon>
    </lineage>
</organism>
<evidence type="ECO:0000256" key="2">
    <source>
        <dbReference type="ARBA" id="ARBA00022690"/>
    </source>
</evidence>
<dbReference type="InterPro" id="IPR036354">
    <property type="entry name" value="Prot_inh_pot1_sf"/>
</dbReference>
<evidence type="ECO:0000313" key="5">
    <source>
        <dbReference type="EMBL" id="KAK2168822.1"/>
    </source>
</evidence>
<dbReference type="PANTHER" id="PTHR33091">
    <property type="entry name" value="PROTEIN, PUTATIVE, EXPRESSED-RELATED"/>
    <property type="match status" value="1"/>
</dbReference>
<keyword evidence="6" id="KW-1185">Reference proteome</keyword>
<dbReference type="SUPFAM" id="SSF54654">
    <property type="entry name" value="CI-2 family of serine protease inhibitors"/>
    <property type="match status" value="1"/>
</dbReference>
<dbReference type="GO" id="GO:0004867">
    <property type="term" value="F:serine-type endopeptidase inhibitor activity"/>
    <property type="evidence" value="ECO:0007669"/>
    <property type="project" value="UniProtKB-KW"/>
</dbReference>
<comment type="caution">
    <text evidence="5">The sequence shown here is derived from an EMBL/GenBank/DDBJ whole genome shotgun (WGS) entry which is preliminary data.</text>
</comment>
<accession>A0AAD9KCK8</accession>
<dbReference type="EMBL" id="JAODUP010000014">
    <property type="protein sequence ID" value="KAK2168822.1"/>
    <property type="molecule type" value="Genomic_DNA"/>
</dbReference>
<evidence type="ECO:0000313" key="6">
    <source>
        <dbReference type="Proteomes" id="UP001208570"/>
    </source>
</evidence>
<proteinExistence type="inferred from homology"/>
<keyword evidence="3" id="KW-0722">Serine protease inhibitor</keyword>
<sequence>MAEDKTSWPDLVGKPKEEAEAKIKADRADVSVEFLEEGSMVSQDFKKNRVRVFFKSDGTVAQTPKAG</sequence>
<comment type="similarity">
    <text evidence="1">Belongs to the protease inhibitor I13 (potato type I serine protease inhibitor) family.</text>
</comment>
<keyword evidence="2" id="KW-0646">Protease inhibitor</keyword>
<dbReference type="PRINTS" id="PR00292">
    <property type="entry name" value="POTATOINHBTR"/>
</dbReference>
<dbReference type="InterPro" id="IPR000864">
    <property type="entry name" value="Prot_inh_pot1"/>
</dbReference>
<dbReference type="Gene3D" id="3.30.10.10">
    <property type="entry name" value="Trypsin Inhibitor V, subunit A"/>
    <property type="match status" value="1"/>
</dbReference>
<reference evidence="5" key="1">
    <citation type="journal article" date="2023" name="Mol. Biol. Evol.">
        <title>Third-Generation Sequencing Reveals the Adaptive Role of the Epigenome in Three Deep-Sea Polychaetes.</title>
        <authorList>
            <person name="Perez M."/>
            <person name="Aroh O."/>
            <person name="Sun Y."/>
            <person name="Lan Y."/>
            <person name="Juniper S.K."/>
            <person name="Young C.R."/>
            <person name="Angers B."/>
            <person name="Qian P.Y."/>
        </authorList>
    </citation>
    <scope>NUCLEOTIDE SEQUENCE</scope>
    <source>
        <strain evidence="5">P08H-3</strain>
    </source>
</reference>
<dbReference type="PANTHER" id="PTHR33091:SF29">
    <property type="entry name" value="SUBTILISIN INHIBITOR 1"/>
    <property type="match status" value="1"/>
</dbReference>
<gene>
    <name evidence="5" type="ORF">LSH36_14g12009</name>
</gene>
<dbReference type="Pfam" id="PF00280">
    <property type="entry name" value="potato_inhibit"/>
    <property type="match status" value="1"/>
</dbReference>
<evidence type="ECO:0000256" key="4">
    <source>
        <dbReference type="SAM" id="MobiDB-lite"/>
    </source>
</evidence>
<dbReference type="Proteomes" id="UP001208570">
    <property type="component" value="Unassembled WGS sequence"/>
</dbReference>
<name>A0AAD9KCK8_9ANNE</name>
<feature type="region of interest" description="Disordered" evidence="4">
    <location>
        <begin position="1"/>
        <end position="20"/>
    </location>
</feature>
<dbReference type="AlphaFoldDB" id="A0AAD9KCK8"/>
<dbReference type="GO" id="GO:0009611">
    <property type="term" value="P:response to wounding"/>
    <property type="evidence" value="ECO:0007669"/>
    <property type="project" value="InterPro"/>
</dbReference>
<evidence type="ECO:0000256" key="1">
    <source>
        <dbReference type="ARBA" id="ARBA00008210"/>
    </source>
</evidence>
<evidence type="ECO:0000256" key="3">
    <source>
        <dbReference type="ARBA" id="ARBA00022900"/>
    </source>
</evidence>